<protein>
    <submittedName>
        <fullName evidence="5">Aminotransferase class IV</fullName>
    </submittedName>
</protein>
<dbReference type="InterPro" id="IPR043132">
    <property type="entry name" value="BCAT-like_C"/>
</dbReference>
<dbReference type="EMBL" id="JACJVO010000026">
    <property type="protein sequence ID" value="MBB6733345.1"/>
    <property type="molecule type" value="Genomic_DNA"/>
</dbReference>
<dbReference type="InterPro" id="IPR036038">
    <property type="entry name" value="Aminotransferase-like"/>
</dbReference>
<dbReference type="PANTHER" id="PTHR42743">
    <property type="entry name" value="AMINO-ACID AMINOTRANSFERASE"/>
    <property type="match status" value="1"/>
</dbReference>
<evidence type="ECO:0000256" key="1">
    <source>
        <dbReference type="ARBA" id="ARBA00001933"/>
    </source>
</evidence>
<dbReference type="AlphaFoldDB" id="A0A7X0VX91"/>
<keyword evidence="5" id="KW-0032">Aminotransferase</keyword>
<dbReference type="RefSeq" id="WP_185131013.1">
    <property type="nucleotide sequence ID" value="NZ_JACJVO010000026.1"/>
</dbReference>
<evidence type="ECO:0000313" key="6">
    <source>
        <dbReference type="Proteomes" id="UP000564644"/>
    </source>
</evidence>
<name>A0A7X0VX91_9BACL</name>
<keyword evidence="6" id="KW-1185">Reference proteome</keyword>
<reference evidence="5 6" key="1">
    <citation type="submission" date="2020-08" db="EMBL/GenBank/DDBJ databases">
        <title>Cohnella phylogeny.</title>
        <authorList>
            <person name="Dunlap C."/>
        </authorList>
    </citation>
    <scope>NUCLEOTIDE SEQUENCE [LARGE SCALE GENOMIC DNA]</scope>
    <source>
        <strain evidence="5 6">CBP 2801</strain>
    </source>
</reference>
<dbReference type="GO" id="GO:0008652">
    <property type="term" value="P:amino acid biosynthetic process"/>
    <property type="evidence" value="ECO:0007669"/>
    <property type="project" value="UniProtKB-ARBA"/>
</dbReference>
<comment type="cofactor">
    <cofactor evidence="1">
        <name>pyridoxal 5'-phosphate</name>
        <dbReference type="ChEBI" id="CHEBI:597326"/>
    </cofactor>
</comment>
<dbReference type="CDD" id="cd00449">
    <property type="entry name" value="PLPDE_IV"/>
    <property type="match status" value="1"/>
</dbReference>
<gene>
    <name evidence="5" type="ORF">H7C18_20690</name>
</gene>
<dbReference type="SUPFAM" id="SSF56752">
    <property type="entry name" value="D-aminoacid aminotransferase-like PLP-dependent enzymes"/>
    <property type="match status" value="1"/>
</dbReference>
<evidence type="ECO:0000313" key="5">
    <source>
        <dbReference type="EMBL" id="MBB6733345.1"/>
    </source>
</evidence>
<dbReference type="GO" id="GO:0046394">
    <property type="term" value="P:carboxylic acid biosynthetic process"/>
    <property type="evidence" value="ECO:0007669"/>
    <property type="project" value="UniProtKB-ARBA"/>
</dbReference>
<proteinExistence type="inferred from homology"/>
<accession>A0A7X0VX91</accession>
<evidence type="ECO:0000256" key="3">
    <source>
        <dbReference type="ARBA" id="ARBA00011738"/>
    </source>
</evidence>
<comment type="similarity">
    <text evidence="2">Belongs to the class-IV pyridoxal-phosphate-dependent aminotransferase family.</text>
</comment>
<keyword evidence="4" id="KW-0663">Pyridoxal phosphate</keyword>
<comment type="caution">
    <text evidence="5">The sequence shown here is derived from an EMBL/GenBank/DDBJ whole genome shotgun (WGS) entry which is preliminary data.</text>
</comment>
<keyword evidence="5" id="KW-0808">Transferase</keyword>
<dbReference type="Proteomes" id="UP000564644">
    <property type="component" value="Unassembled WGS sequence"/>
</dbReference>
<dbReference type="Gene3D" id="3.20.10.10">
    <property type="entry name" value="D-amino Acid Aminotransferase, subunit A, domain 2"/>
    <property type="match status" value="1"/>
</dbReference>
<dbReference type="InterPro" id="IPR001544">
    <property type="entry name" value="Aminotrans_IV"/>
</dbReference>
<comment type="subunit">
    <text evidence="3">Homodimer.</text>
</comment>
<dbReference type="GO" id="GO:0008483">
    <property type="term" value="F:transaminase activity"/>
    <property type="evidence" value="ECO:0007669"/>
    <property type="project" value="UniProtKB-KW"/>
</dbReference>
<sequence>MKVLLDGQLRSSEQAVISVFDHGFLYGMGLFETFRTYGGRPWLLERHARRLAEGCRLLGFRYEPDPARMAADVARLAEANGLTDAYVRWSVSAGDGVLGLPAGDYGSPREIVYVKPLGPDEPGTRSCKTLRLLRLRRSGPEGEFRLKSFHYMNNILGKRELAASGAGPSVEGLFLDESGYVSEGLVSNVLWIADETLHSPSAEAGPLAGVTAAFVRELAASRGLRTREGLYAWNDLPSAEEIFVTNSIQEIVPVTALENAGGEVLNTWPQVGKWTKLLMEEYRSKAQQGGWS</sequence>
<dbReference type="Gene3D" id="3.30.470.10">
    <property type="match status" value="1"/>
</dbReference>
<dbReference type="InterPro" id="IPR043131">
    <property type="entry name" value="BCAT-like_N"/>
</dbReference>
<dbReference type="FunFam" id="3.20.10.10:FF:000002">
    <property type="entry name" value="D-alanine aminotransferase"/>
    <property type="match status" value="1"/>
</dbReference>
<dbReference type="Pfam" id="PF01063">
    <property type="entry name" value="Aminotran_4"/>
    <property type="match status" value="1"/>
</dbReference>
<dbReference type="InterPro" id="IPR050571">
    <property type="entry name" value="Class-IV_PLP-Dep_Aminotrnsfr"/>
</dbReference>
<evidence type="ECO:0000256" key="4">
    <source>
        <dbReference type="ARBA" id="ARBA00022898"/>
    </source>
</evidence>
<dbReference type="GO" id="GO:0005829">
    <property type="term" value="C:cytosol"/>
    <property type="evidence" value="ECO:0007669"/>
    <property type="project" value="TreeGrafter"/>
</dbReference>
<dbReference type="PANTHER" id="PTHR42743:SF11">
    <property type="entry name" value="AMINODEOXYCHORISMATE LYASE"/>
    <property type="match status" value="1"/>
</dbReference>
<organism evidence="5 6">
    <name type="scientific">Cohnella zeiphila</name>
    <dbReference type="NCBI Taxonomy" id="2761120"/>
    <lineage>
        <taxon>Bacteria</taxon>
        <taxon>Bacillati</taxon>
        <taxon>Bacillota</taxon>
        <taxon>Bacilli</taxon>
        <taxon>Bacillales</taxon>
        <taxon>Paenibacillaceae</taxon>
        <taxon>Cohnella</taxon>
    </lineage>
</organism>
<evidence type="ECO:0000256" key="2">
    <source>
        <dbReference type="ARBA" id="ARBA00009320"/>
    </source>
</evidence>